<evidence type="ECO:0000313" key="3">
    <source>
        <dbReference type="Proteomes" id="UP001058980"/>
    </source>
</evidence>
<sequence length="666" mass="71786">MPLLGRSASVGTVNVEARSVDLVWTTGAPVKRYDWWRERWYLEELSLDPAHVRMGRLQSGAANLLNTHSSWNLSSVLGVITSADIDGGEGAATVRFSRRPDVEPYFQDVADGIVRSVSVGYATYAIEMIAPETDGGLWTYRAVDWEPYELSMVPIPADAGAMTRSADGRAGPEKSQRTFACAFTEVVQPLAAAGTQSRKGTHMNGEETTNSAAQPQAVSPSAAPTVNQRALDEARQAGATAEAQRQQEIREAVRMGGLDTAFADGLIAQRDMTGASAGLAVLREMHARSAANPTRTAAQIETLRDETEQRRAAMADAITLRSDPRAQLGAERIEAARQYRGLRLMDMARDCIEAAGGSTRGMSQREVALMALNLERGMSGTSDFPEILGNTVNRSLRQAYDLQPRTFTGWCRQSTAPDFKQIARTQLSESSALKQVKEGGEYKVVTFGESAEKYSLGKYGGIVSLTWETLINDDLDAFSRIPLALAAEAGALESDIVYGILLGASKMADGKSLFDAAHGNLAAAGADIDEVALSAARAAMRKQKGLKGRQLNLSPSFLIVGPDNELAANKYTSTNFVAASAGAINPSYNTTLDVVTEGRIEGLDWFMSAAPGLVDTIEYAYLEGEEGIFTEQRNGFEVDGVQIKVRHVFAAKAIDWRGLYKTSAKP</sequence>
<gene>
    <name evidence="2" type="ORF">NTU39_05415</name>
</gene>
<organism evidence="2 3">
    <name type="scientific">Pandoraea commovens</name>
    <dbReference type="NCBI Taxonomy" id="2508289"/>
    <lineage>
        <taxon>Bacteria</taxon>
        <taxon>Pseudomonadati</taxon>
        <taxon>Pseudomonadota</taxon>
        <taxon>Betaproteobacteria</taxon>
        <taxon>Burkholderiales</taxon>
        <taxon>Burkholderiaceae</taxon>
        <taxon>Pandoraea</taxon>
    </lineage>
</organism>
<dbReference type="EMBL" id="CP102780">
    <property type="protein sequence ID" value="UVA80462.1"/>
    <property type="molecule type" value="Genomic_DNA"/>
</dbReference>
<dbReference type="Proteomes" id="UP001058980">
    <property type="component" value="Chromosome"/>
</dbReference>
<protein>
    <submittedName>
        <fullName evidence="2">Mu-like prophage major head subunit gpT family protein</fullName>
    </submittedName>
</protein>
<name>A0ABY5QI28_9BURK</name>
<dbReference type="NCBIfam" id="NF045541">
    <property type="entry name" value="scaf_prot_MCP2"/>
    <property type="match status" value="1"/>
</dbReference>
<dbReference type="Pfam" id="PF25209">
    <property type="entry name" value="Phage_capsid_4"/>
    <property type="match status" value="1"/>
</dbReference>
<feature type="region of interest" description="Disordered" evidence="1">
    <location>
        <begin position="193"/>
        <end position="227"/>
    </location>
</feature>
<dbReference type="RefSeq" id="WP_257959394.1">
    <property type="nucleotide sequence ID" value="NZ_CP102780.1"/>
</dbReference>
<evidence type="ECO:0000256" key="1">
    <source>
        <dbReference type="SAM" id="MobiDB-lite"/>
    </source>
</evidence>
<accession>A0ABY5QI28</accession>
<evidence type="ECO:0000313" key="2">
    <source>
        <dbReference type="EMBL" id="UVA80462.1"/>
    </source>
</evidence>
<keyword evidence="3" id="KW-1185">Reference proteome</keyword>
<proteinExistence type="predicted"/>
<reference evidence="2" key="1">
    <citation type="submission" date="2022-08" db="EMBL/GenBank/DDBJ databases">
        <title>Multi-unit outbreak of Pandoraea commovens among non-cystic fibrosis intensive care patients from 2019 to 2021 in Berlin, Germany.</title>
        <authorList>
            <person name="Menzel P."/>
        </authorList>
    </citation>
    <scope>NUCLEOTIDE SEQUENCE</scope>
    <source>
        <strain evidence="2">LB-19-202-79</strain>
    </source>
</reference>
<feature type="compositionally biased region" description="Low complexity" evidence="1">
    <location>
        <begin position="211"/>
        <end position="224"/>
    </location>
</feature>